<dbReference type="GO" id="GO:0016491">
    <property type="term" value="F:oxidoreductase activity"/>
    <property type="evidence" value="ECO:0007669"/>
    <property type="project" value="InterPro"/>
</dbReference>
<dbReference type="Gene3D" id="2.30.110.10">
    <property type="entry name" value="Electron Transport, Fmn-binding Protein, Chain A"/>
    <property type="match status" value="1"/>
</dbReference>
<name>A0A1C5IYG6_9ACTN</name>
<dbReference type="InterPro" id="IPR004378">
    <property type="entry name" value="F420H2_quin_Rdtase"/>
</dbReference>
<dbReference type="InterPro" id="IPR012349">
    <property type="entry name" value="Split_barrel_FMN-bd"/>
</dbReference>
<reference evidence="1 2" key="1">
    <citation type="submission" date="2016-06" db="EMBL/GenBank/DDBJ databases">
        <authorList>
            <person name="Kjaerup R.B."/>
            <person name="Dalgaard T.S."/>
            <person name="Juul-Madsen H.R."/>
        </authorList>
    </citation>
    <scope>NUCLEOTIDE SEQUENCE [LARGE SCALE GENOMIC DNA]</scope>
    <source>
        <strain evidence="1 2">DSM 45097</strain>
    </source>
</reference>
<evidence type="ECO:0000313" key="1">
    <source>
        <dbReference type="EMBL" id="SCG63263.1"/>
    </source>
</evidence>
<sequence>MDTSSAGGLTGRHRRWMYRGGRPNWLARLMNRFAARQFSVGLAPPNWMTLEVPGRRTGRTVEVPVVVADHEGEQFLVSMLGEDANWVRNVRAAGGRAVLRHGRREQVRLDEVPVAQRAPILRRYLALAPGARAHLPVDRHAPVTEFAAIAARFPVFRITPDPRPPDPPAGGAEAH</sequence>
<dbReference type="Proteomes" id="UP000198210">
    <property type="component" value="Chromosome I"/>
</dbReference>
<dbReference type="AlphaFoldDB" id="A0A1C5IYG6"/>
<protein>
    <submittedName>
        <fullName evidence="1">Deazaflavin-dependent oxidoreductase, nitroreductase family</fullName>
    </submittedName>
</protein>
<evidence type="ECO:0000313" key="2">
    <source>
        <dbReference type="Proteomes" id="UP000198210"/>
    </source>
</evidence>
<dbReference type="RefSeq" id="WP_231926580.1">
    <property type="nucleotide sequence ID" value="NZ_JBHLYF010000023.1"/>
</dbReference>
<proteinExistence type="predicted"/>
<gene>
    <name evidence="1" type="ORF">GA0074704_3928</name>
</gene>
<dbReference type="Pfam" id="PF04075">
    <property type="entry name" value="F420H2_quin_red"/>
    <property type="match status" value="1"/>
</dbReference>
<keyword evidence="2" id="KW-1185">Reference proteome</keyword>
<dbReference type="EMBL" id="LT607751">
    <property type="protein sequence ID" value="SCG63263.1"/>
    <property type="molecule type" value="Genomic_DNA"/>
</dbReference>
<organism evidence="1 2">
    <name type="scientific">Micromonospora siamensis</name>
    <dbReference type="NCBI Taxonomy" id="299152"/>
    <lineage>
        <taxon>Bacteria</taxon>
        <taxon>Bacillati</taxon>
        <taxon>Actinomycetota</taxon>
        <taxon>Actinomycetes</taxon>
        <taxon>Micromonosporales</taxon>
        <taxon>Micromonosporaceae</taxon>
        <taxon>Micromonospora</taxon>
    </lineage>
</organism>
<accession>A0A1C5IYG6</accession>